<protein>
    <submittedName>
        <fullName evidence="1">Uncharacterized protein</fullName>
    </submittedName>
</protein>
<evidence type="ECO:0000313" key="1">
    <source>
        <dbReference type="EMBL" id="MBM7809744.1"/>
    </source>
</evidence>
<comment type="caution">
    <text evidence="1">The sequence shown here is derived from an EMBL/GenBank/DDBJ whole genome shotgun (WGS) entry which is preliminary data.</text>
</comment>
<organism evidence="1 2">
    <name type="scientific">Saccharothrix algeriensis</name>
    <dbReference type="NCBI Taxonomy" id="173560"/>
    <lineage>
        <taxon>Bacteria</taxon>
        <taxon>Bacillati</taxon>
        <taxon>Actinomycetota</taxon>
        <taxon>Actinomycetes</taxon>
        <taxon>Pseudonocardiales</taxon>
        <taxon>Pseudonocardiaceae</taxon>
        <taxon>Saccharothrix</taxon>
    </lineage>
</organism>
<proteinExistence type="predicted"/>
<dbReference type="Proteomes" id="UP001195724">
    <property type="component" value="Unassembled WGS sequence"/>
</dbReference>
<evidence type="ECO:0000313" key="2">
    <source>
        <dbReference type="Proteomes" id="UP001195724"/>
    </source>
</evidence>
<accession>A0ABS2S234</accession>
<keyword evidence="2" id="KW-1185">Reference proteome</keyword>
<sequence length="72" mass="7858">MNPDTGDAAELSELQRFLHDWLAVDTDRLSESLSGFVGSRAYDVAGLRADLNRFTFLLGGSGSEVLFGHEPE</sequence>
<dbReference type="EMBL" id="JAFBCL010000001">
    <property type="protein sequence ID" value="MBM7809744.1"/>
    <property type="molecule type" value="Genomic_DNA"/>
</dbReference>
<dbReference type="RefSeq" id="WP_307819468.1">
    <property type="nucleotide sequence ID" value="NZ_JAFBCL010000001.1"/>
</dbReference>
<gene>
    <name evidence="1" type="ORF">JOE68_000609</name>
</gene>
<name>A0ABS2S234_9PSEU</name>
<reference evidence="1 2" key="1">
    <citation type="submission" date="2021-01" db="EMBL/GenBank/DDBJ databases">
        <title>Sequencing the genomes of 1000 actinobacteria strains.</title>
        <authorList>
            <person name="Klenk H.-P."/>
        </authorList>
    </citation>
    <scope>NUCLEOTIDE SEQUENCE [LARGE SCALE GENOMIC DNA]</scope>
    <source>
        <strain evidence="1 2">DSM 44581</strain>
    </source>
</reference>